<evidence type="ECO:0000313" key="2">
    <source>
        <dbReference type="Proteomes" id="UP000019095"/>
    </source>
</evidence>
<protein>
    <submittedName>
        <fullName evidence="1">Uncharacterized protein</fullName>
    </submittedName>
</protein>
<dbReference type="RefSeq" id="WP_042070380.1">
    <property type="nucleotide sequence ID" value="NZ_CP003915.1"/>
</dbReference>
<dbReference type="AlphaFoldDB" id="W0PDQ6"/>
<dbReference type="OrthoDB" id="9006083at2"/>
<accession>W0PDQ6</accession>
<reference evidence="1 2" key="1">
    <citation type="journal article" date="2014" name="Microbiology">
        <title>Unravelling the complete genome sequence of Advenella mimigardefordensis strain DPN7T and novel insights in the catabolism of the xenobiotic polythioester precursor 3,3'-dithiodipropionate.</title>
        <authorList>
            <person name="Wubbeler J.H."/>
            <person name="Hiessl S."/>
            <person name="Schuldes J."/>
            <person name="Thurmer A."/>
            <person name="Daniel R."/>
            <person name="Steinbuchel A."/>
        </authorList>
    </citation>
    <scope>NUCLEOTIDE SEQUENCE [LARGE SCALE GENOMIC DNA]</scope>
    <source>
        <strain evidence="2">DSM 17166 / LMG 22922 / DPN7</strain>
    </source>
</reference>
<sequence length="141" mass="16149">MVQDIIPATILHQQAEEITRLIRYGTPYLRKDSFEYRHLWRDADPLHIVEILDATNTTDAVITRLLDCAGKVLRNHRLMPIGSNEQSFTIDSLGKCVHFELAVTAPVKEVCRMNFELADMVARDIEKIPDGFHVSFKWAGQ</sequence>
<name>W0PDQ6_ADVMD</name>
<dbReference type="KEGG" id="amim:MIM_c28180"/>
<dbReference type="Proteomes" id="UP000019095">
    <property type="component" value="Chromosome"/>
</dbReference>
<proteinExistence type="predicted"/>
<gene>
    <name evidence="1" type="ORF">MIM_c28180</name>
</gene>
<dbReference type="EMBL" id="CP003915">
    <property type="protein sequence ID" value="AHG64886.1"/>
    <property type="molecule type" value="Genomic_DNA"/>
</dbReference>
<dbReference type="HOGENOM" id="CLU_1821274_0_0_4"/>
<keyword evidence="2" id="KW-1185">Reference proteome</keyword>
<organism evidence="1 2">
    <name type="scientific">Advenella mimigardefordensis (strain DSM 17166 / LMG 22922 / DPN7)</name>
    <dbReference type="NCBI Taxonomy" id="1247726"/>
    <lineage>
        <taxon>Bacteria</taxon>
        <taxon>Pseudomonadati</taxon>
        <taxon>Pseudomonadota</taxon>
        <taxon>Betaproteobacteria</taxon>
        <taxon>Burkholderiales</taxon>
        <taxon>Alcaligenaceae</taxon>
    </lineage>
</organism>
<evidence type="ECO:0000313" key="1">
    <source>
        <dbReference type="EMBL" id="AHG64886.1"/>
    </source>
</evidence>